<reference evidence="3 4" key="1">
    <citation type="submission" date="2020-08" db="EMBL/GenBank/DDBJ databases">
        <title>Sequencing the genomes of 1000 actinobacteria strains.</title>
        <authorList>
            <person name="Klenk H.-P."/>
        </authorList>
    </citation>
    <scope>NUCLEOTIDE SEQUENCE [LARGE SCALE GENOMIC DNA]</scope>
    <source>
        <strain evidence="3 4">DSM 44598</strain>
    </source>
</reference>
<comment type="caution">
    <text evidence="3">The sequence shown here is derived from an EMBL/GenBank/DDBJ whole genome shotgun (WGS) entry which is preliminary data.</text>
</comment>
<protein>
    <submittedName>
        <fullName evidence="3">Excisionase family DNA binding protein</fullName>
    </submittedName>
</protein>
<dbReference type="InterPro" id="IPR041657">
    <property type="entry name" value="HTH_17"/>
</dbReference>
<dbReference type="InterPro" id="IPR010093">
    <property type="entry name" value="SinI_DNA-bd"/>
</dbReference>
<feature type="region of interest" description="Disordered" evidence="1">
    <location>
        <begin position="53"/>
        <end position="75"/>
    </location>
</feature>
<dbReference type="Gene3D" id="1.10.1660.10">
    <property type="match status" value="1"/>
</dbReference>
<dbReference type="AlphaFoldDB" id="A0A840W2P2"/>
<evidence type="ECO:0000256" key="1">
    <source>
        <dbReference type="SAM" id="MobiDB-lite"/>
    </source>
</evidence>
<sequence>MRRGMTQQYYSVDQVADLLGLHVKTVRAYVREGRLTATRIGKQYRIRRQDLEEFTGGPLAAGQPPATEETPHAEASTVVQVDGVDRNTADRLTTLLTVTGRPEQRGRSHVQVVHDPERSRLKVVIVGDLNTTATLLGYIGSLTGDQP</sequence>
<keyword evidence="4" id="KW-1185">Reference proteome</keyword>
<dbReference type="EMBL" id="JACHDO010000001">
    <property type="protein sequence ID" value="MBB5490332.1"/>
    <property type="molecule type" value="Genomic_DNA"/>
</dbReference>
<dbReference type="Proteomes" id="UP000579647">
    <property type="component" value="Unassembled WGS sequence"/>
</dbReference>
<name>A0A840W2P2_9ACTN</name>
<dbReference type="InterPro" id="IPR009061">
    <property type="entry name" value="DNA-bd_dom_put_sf"/>
</dbReference>
<dbReference type="NCBIfam" id="TIGR01764">
    <property type="entry name" value="excise"/>
    <property type="match status" value="1"/>
</dbReference>
<evidence type="ECO:0000313" key="3">
    <source>
        <dbReference type="EMBL" id="MBB5490332.1"/>
    </source>
</evidence>
<accession>A0A840W2P2</accession>
<dbReference type="GO" id="GO:0003677">
    <property type="term" value="F:DNA binding"/>
    <property type="evidence" value="ECO:0007669"/>
    <property type="project" value="InterPro"/>
</dbReference>
<dbReference type="SUPFAM" id="SSF46955">
    <property type="entry name" value="Putative DNA-binding domain"/>
    <property type="match status" value="1"/>
</dbReference>
<organism evidence="3 4">
    <name type="scientific">Nocardiopsis metallicus</name>
    <dbReference type="NCBI Taxonomy" id="179819"/>
    <lineage>
        <taxon>Bacteria</taxon>
        <taxon>Bacillati</taxon>
        <taxon>Actinomycetota</taxon>
        <taxon>Actinomycetes</taxon>
        <taxon>Streptosporangiales</taxon>
        <taxon>Nocardiopsidaceae</taxon>
        <taxon>Nocardiopsis</taxon>
    </lineage>
</organism>
<evidence type="ECO:0000313" key="4">
    <source>
        <dbReference type="Proteomes" id="UP000579647"/>
    </source>
</evidence>
<feature type="domain" description="Helix-turn-helix" evidence="2">
    <location>
        <begin position="9"/>
        <end position="54"/>
    </location>
</feature>
<proteinExistence type="predicted"/>
<gene>
    <name evidence="3" type="ORF">HNR07_001469</name>
</gene>
<dbReference type="Pfam" id="PF12728">
    <property type="entry name" value="HTH_17"/>
    <property type="match status" value="1"/>
</dbReference>
<evidence type="ECO:0000259" key="2">
    <source>
        <dbReference type="Pfam" id="PF12728"/>
    </source>
</evidence>